<dbReference type="PANTHER" id="PTHR42776">
    <property type="entry name" value="SERINE PEPTIDASE S9 FAMILY MEMBER"/>
    <property type="match status" value="1"/>
</dbReference>
<evidence type="ECO:0000313" key="4">
    <source>
        <dbReference type="EMBL" id="MCQ8185212.1"/>
    </source>
</evidence>
<proteinExistence type="predicted"/>
<dbReference type="Gene3D" id="2.130.10.10">
    <property type="entry name" value="YVTN repeat-like/Quinoprotein amine dehydrogenase"/>
    <property type="match status" value="1"/>
</dbReference>
<protein>
    <submittedName>
        <fullName evidence="4">S9 family peptidase</fullName>
    </submittedName>
</protein>
<reference evidence="4" key="1">
    <citation type="submission" date="2022-07" db="EMBL/GenBank/DDBJ databases">
        <title>Parvularcula maris sp. nov., an algicidal bacterium isolated from seawater.</title>
        <authorList>
            <person name="Li F."/>
        </authorList>
    </citation>
    <scope>NUCLEOTIDE SEQUENCE</scope>
    <source>
        <strain evidence="4">BGMRC 0090</strain>
    </source>
</reference>
<dbReference type="Gene3D" id="3.40.50.1820">
    <property type="entry name" value="alpha/beta hydrolase"/>
    <property type="match status" value="1"/>
</dbReference>
<dbReference type="Proteomes" id="UP001142610">
    <property type="component" value="Unassembled WGS sequence"/>
</dbReference>
<evidence type="ECO:0000256" key="1">
    <source>
        <dbReference type="ARBA" id="ARBA00022801"/>
    </source>
</evidence>
<gene>
    <name evidence="4" type="ORF">NOG11_07380</name>
</gene>
<dbReference type="InterPro" id="IPR015943">
    <property type="entry name" value="WD40/YVTN_repeat-like_dom_sf"/>
</dbReference>
<feature type="signal peptide" evidence="2">
    <location>
        <begin position="1"/>
        <end position="21"/>
    </location>
</feature>
<accession>A0A9X2LAW2</accession>
<keyword evidence="2" id="KW-0732">Signal</keyword>
<dbReference type="GO" id="GO:0004252">
    <property type="term" value="F:serine-type endopeptidase activity"/>
    <property type="evidence" value="ECO:0007669"/>
    <property type="project" value="TreeGrafter"/>
</dbReference>
<evidence type="ECO:0000256" key="2">
    <source>
        <dbReference type="SAM" id="SignalP"/>
    </source>
</evidence>
<dbReference type="Pfam" id="PF00326">
    <property type="entry name" value="Peptidase_S9"/>
    <property type="match status" value="1"/>
</dbReference>
<dbReference type="InterPro" id="IPR029058">
    <property type="entry name" value="AB_hydrolase_fold"/>
</dbReference>
<dbReference type="Gene3D" id="2.120.10.30">
    <property type="entry name" value="TolB, C-terminal domain"/>
    <property type="match status" value="1"/>
</dbReference>
<dbReference type="SUPFAM" id="SSF69322">
    <property type="entry name" value="Tricorn protease domain 2"/>
    <property type="match status" value="1"/>
</dbReference>
<comment type="caution">
    <text evidence="4">The sequence shown here is derived from an EMBL/GenBank/DDBJ whole genome shotgun (WGS) entry which is preliminary data.</text>
</comment>
<dbReference type="SUPFAM" id="SSF53474">
    <property type="entry name" value="alpha/beta-Hydrolases"/>
    <property type="match status" value="1"/>
</dbReference>
<dbReference type="RefSeq" id="WP_256619080.1">
    <property type="nucleotide sequence ID" value="NZ_JANIBC010000004.1"/>
</dbReference>
<dbReference type="InterPro" id="IPR011042">
    <property type="entry name" value="6-blade_b-propeller_TolB-like"/>
</dbReference>
<dbReference type="EMBL" id="JANIBC010000004">
    <property type="protein sequence ID" value="MCQ8185212.1"/>
    <property type="molecule type" value="Genomic_DNA"/>
</dbReference>
<feature type="chain" id="PRO_5040745738" evidence="2">
    <location>
        <begin position="22"/>
        <end position="631"/>
    </location>
</feature>
<name>A0A9X2LAW2_9PROT</name>
<dbReference type="GO" id="GO:0006508">
    <property type="term" value="P:proteolysis"/>
    <property type="evidence" value="ECO:0007669"/>
    <property type="project" value="InterPro"/>
</dbReference>
<keyword evidence="1" id="KW-0378">Hydrolase</keyword>
<sequence length="631" mass="68827">MRTVLLTALAATVATASSANGQDVPVYPTEAFFETTSFSLAGSPGAWSADGGSLLLSSDESGVFNVYRVDAKSGERTALTSSETNAAFAVGFMPDGEGFLYTADEGGDELNHLYLGSPEGEPTDLTPGGNLKASFAGWTGEQDAFFVTTNERDPQAFDLYRYDAESLERELVFTNEGGYGIAAISRDGSMAALTKDRSSADNDIFLVELGEGAEPRLVTEHEGNVAHQVYDFTPEGDGLVFGSDERREYTAAYTYDIASGETAPLIEAEWDVSYLFYSPSGRYRVHGVNADASTEVTVYDRERDREVRMPRGLPQGDLAQLRFSPDEKKLALMVAGSTSPSNLYVAPFGRRRASFDQLTDALGGKIEPEHLVEAEVIRFESYDGLEIPSIQYKPKGASAENPVPAAVLVHGGPGGQSRTGYSAMVQHMVNNGYAVLAVNNRGSSGYGKTFFHLDDQKHGDVDLKDIVASRGYLESLDWIDGENIAVVGGSYGGYMTMAALAFEPEAFDAGINIFGVTNWVRTLESIPPWWGSFRDALYDEMGDPATDAERHRAISPLFHADKVTKPVLIVQGANDPRVLQVESDEMFEELRKNDVPVEYVLFDDEGHGFRKRENRIEASNAYVSFLDEYLK</sequence>
<dbReference type="PANTHER" id="PTHR42776:SF27">
    <property type="entry name" value="DIPEPTIDYL PEPTIDASE FAMILY MEMBER 6"/>
    <property type="match status" value="1"/>
</dbReference>
<keyword evidence="5" id="KW-1185">Reference proteome</keyword>
<feature type="domain" description="Peptidase S9 prolyl oligopeptidase catalytic" evidence="3">
    <location>
        <begin position="421"/>
        <end position="631"/>
    </location>
</feature>
<organism evidence="4 5">
    <name type="scientific">Parvularcula maris</name>
    <dbReference type="NCBI Taxonomy" id="2965077"/>
    <lineage>
        <taxon>Bacteria</taxon>
        <taxon>Pseudomonadati</taxon>
        <taxon>Pseudomonadota</taxon>
        <taxon>Alphaproteobacteria</taxon>
        <taxon>Parvularculales</taxon>
        <taxon>Parvularculaceae</taxon>
        <taxon>Parvularcula</taxon>
    </lineage>
</organism>
<dbReference type="AlphaFoldDB" id="A0A9X2LAW2"/>
<evidence type="ECO:0000313" key="5">
    <source>
        <dbReference type="Proteomes" id="UP001142610"/>
    </source>
</evidence>
<dbReference type="InterPro" id="IPR001375">
    <property type="entry name" value="Peptidase_S9_cat"/>
</dbReference>
<evidence type="ECO:0000259" key="3">
    <source>
        <dbReference type="Pfam" id="PF00326"/>
    </source>
</evidence>